<sequence length="216" mass="23124">MQVETKGSIKVLLVEDEEFTRILIRDALTNIGMTVLAVASVNQALAEIEEFDPNVVVTDLDLGPGPDGADLLHKVEEERPWTGMVVLTAHASPELAVHGGRTIPEGATYLVKSQISSASSLKSAIEESIASPGLSQKAVKNSEDQYIVSSMQGEILRMIADGLSNAAIAREKNVTLRAAEALVQRTFTALGVKGNPDVNSRVVAVRLWQQGKVVVK</sequence>
<dbReference type="Gene3D" id="1.10.10.10">
    <property type="entry name" value="Winged helix-like DNA-binding domain superfamily/Winged helix DNA-binding domain"/>
    <property type="match status" value="1"/>
</dbReference>
<dbReference type="CDD" id="cd00156">
    <property type="entry name" value="REC"/>
    <property type="match status" value="1"/>
</dbReference>
<evidence type="ECO:0000313" key="3">
    <source>
        <dbReference type="EMBL" id="CAB4556873.1"/>
    </source>
</evidence>
<dbReference type="InterPro" id="IPR036388">
    <property type="entry name" value="WH-like_DNA-bd_sf"/>
</dbReference>
<dbReference type="SUPFAM" id="SSF46894">
    <property type="entry name" value="C-terminal effector domain of the bipartite response regulators"/>
    <property type="match status" value="1"/>
</dbReference>
<dbReference type="InterPro" id="IPR016032">
    <property type="entry name" value="Sig_transdc_resp-reg_C-effctor"/>
</dbReference>
<protein>
    <submittedName>
        <fullName evidence="3">Unannotated protein</fullName>
    </submittedName>
</protein>
<dbReference type="PROSITE" id="PS50110">
    <property type="entry name" value="RESPONSE_REGULATORY"/>
    <property type="match status" value="1"/>
</dbReference>
<dbReference type="SMART" id="SM00448">
    <property type="entry name" value="REC"/>
    <property type="match status" value="1"/>
</dbReference>
<organism evidence="3">
    <name type="scientific">freshwater metagenome</name>
    <dbReference type="NCBI Taxonomy" id="449393"/>
    <lineage>
        <taxon>unclassified sequences</taxon>
        <taxon>metagenomes</taxon>
        <taxon>ecological metagenomes</taxon>
    </lineage>
</organism>
<dbReference type="InterPro" id="IPR011006">
    <property type="entry name" value="CheY-like_superfamily"/>
</dbReference>
<evidence type="ECO:0000256" key="1">
    <source>
        <dbReference type="ARBA" id="ARBA00023125"/>
    </source>
</evidence>
<gene>
    <name evidence="3" type="ORF">UFOPK1541_00613</name>
</gene>
<keyword evidence="1" id="KW-0238">DNA-binding</keyword>
<dbReference type="SMART" id="SM00421">
    <property type="entry name" value="HTH_LUXR"/>
    <property type="match status" value="1"/>
</dbReference>
<dbReference type="EMBL" id="CAEZTA010000076">
    <property type="protein sequence ID" value="CAB4556873.1"/>
    <property type="molecule type" value="Genomic_DNA"/>
</dbReference>
<evidence type="ECO:0000259" key="2">
    <source>
        <dbReference type="PROSITE" id="PS50110"/>
    </source>
</evidence>
<dbReference type="InterPro" id="IPR000792">
    <property type="entry name" value="Tscrpt_reg_LuxR_C"/>
</dbReference>
<accession>A0A6J6D3L0</accession>
<dbReference type="Pfam" id="PF00072">
    <property type="entry name" value="Response_reg"/>
    <property type="match status" value="1"/>
</dbReference>
<dbReference type="GO" id="GO:0006355">
    <property type="term" value="P:regulation of DNA-templated transcription"/>
    <property type="evidence" value="ECO:0007669"/>
    <property type="project" value="InterPro"/>
</dbReference>
<reference evidence="3" key="1">
    <citation type="submission" date="2020-05" db="EMBL/GenBank/DDBJ databases">
        <authorList>
            <person name="Chiriac C."/>
            <person name="Salcher M."/>
            <person name="Ghai R."/>
            <person name="Kavagutti S V."/>
        </authorList>
    </citation>
    <scope>NUCLEOTIDE SEQUENCE</scope>
</reference>
<dbReference type="Gene3D" id="3.40.50.2300">
    <property type="match status" value="1"/>
</dbReference>
<dbReference type="InterPro" id="IPR001789">
    <property type="entry name" value="Sig_transdc_resp-reg_receiver"/>
</dbReference>
<dbReference type="AlphaFoldDB" id="A0A6J6D3L0"/>
<name>A0A6J6D3L0_9ZZZZ</name>
<dbReference type="GO" id="GO:0003677">
    <property type="term" value="F:DNA binding"/>
    <property type="evidence" value="ECO:0007669"/>
    <property type="project" value="UniProtKB-KW"/>
</dbReference>
<dbReference type="InterPro" id="IPR039420">
    <property type="entry name" value="WalR-like"/>
</dbReference>
<dbReference type="GO" id="GO:0000160">
    <property type="term" value="P:phosphorelay signal transduction system"/>
    <property type="evidence" value="ECO:0007669"/>
    <property type="project" value="InterPro"/>
</dbReference>
<proteinExistence type="predicted"/>
<dbReference type="SUPFAM" id="SSF52172">
    <property type="entry name" value="CheY-like"/>
    <property type="match status" value="1"/>
</dbReference>
<dbReference type="PANTHER" id="PTHR43214">
    <property type="entry name" value="TWO-COMPONENT RESPONSE REGULATOR"/>
    <property type="match status" value="1"/>
</dbReference>
<feature type="domain" description="Response regulatory" evidence="2">
    <location>
        <begin position="10"/>
        <end position="127"/>
    </location>
</feature>